<feature type="transmembrane region" description="Helical" evidence="1">
    <location>
        <begin position="72"/>
        <end position="95"/>
    </location>
</feature>
<keyword evidence="1" id="KW-0472">Membrane</keyword>
<dbReference type="Proteomes" id="UP000029444">
    <property type="component" value="Unassembled WGS sequence"/>
</dbReference>
<accession>A0A095TSQ2</accession>
<dbReference type="STRING" id="1177154.Y5S_01326"/>
<organism evidence="2 3">
    <name type="scientific">Alcanivorax nanhaiticus</name>
    <dbReference type="NCBI Taxonomy" id="1177154"/>
    <lineage>
        <taxon>Bacteria</taxon>
        <taxon>Pseudomonadati</taxon>
        <taxon>Pseudomonadota</taxon>
        <taxon>Gammaproteobacteria</taxon>
        <taxon>Oceanospirillales</taxon>
        <taxon>Alcanivoracaceae</taxon>
        <taxon>Alcanivorax</taxon>
    </lineage>
</organism>
<keyword evidence="3" id="KW-1185">Reference proteome</keyword>
<dbReference type="EMBL" id="ARXV01000004">
    <property type="protein sequence ID" value="KGD65433.1"/>
    <property type="molecule type" value="Genomic_DNA"/>
</dbReference>
<evidence type="ECO:0000256" key="1">
    <source>
        <dbReference type="SAM" id="Phobius"/>
    </source>
</evidence>
<proteinExistence type="predicted"/>
<sequence length="110" mass="12147">MERREIRVSSCEGQNLGLDLDFRNSSLVTRHSLLFLDARLPPETPPRRFFAPAPLKPLPQAPFLTPQTVAGWLAPAIDCAVIITMISTLLIRVLIRTAEPAYGGLGCHQN</sequence>
<reference evidence="2 3" key="1">
    <citation type="submission" date="2012-09" db="EMBL/GenBank/DDBJ databases">
        <title>Genome Sequence of alkane-degrading Bacterium Alcanivorax sp. 19-m-6.</title>
        <authorList>
            <person name="Lai Q."/>
            <person name="Shao Z."/>
        </authorList>
    </citation>
    <scope>NUCLEOTIDE SEQUENCE [LARGE SCALE GENOMIC DNA]</scope>
    <source>
        <strain evidence="2 3">19-m-6</strain>
    </source>
</reference>
<evidence type="ECO:0000313" key="2">
    <source>
        <dbReference type="EMBL" id="KGD65433.1"/>
    </source>
</evidence>
<keyword evidence="1" id="KW-0812">Transmembrane</keyword>
<dbReference type="AlphaFoldDB" id="A0A095TSQ2"/>
<gene>
    <name evidence="2" type="ORF">Y5S_01326</name>
</gene>
<name>A0A095TSQ2_9GAMM</name>
<evidence type="ECO:0000313" key="3">
    <source>
        <dbReference type="Proteomes" id="UP000029444"/>
    </source>
</evidence>
<comment type="caution">
    <text evidence="2">The sequence shown here is derived from an EMBL/GenBank/DDBJ whole genome shotgun (WGS) entry which is preliminary data.</text>
</comment>
<protein>
    <submittedName>
        <fullName evidence="2">Uncharacterized protein</fullName>
    </submittedName>
</protein>
<keyword evidence="1" id="KW-1133">Transmembrane helix</keyword>